<dbReference type="EMBL" id="RRZK01000032">
    <property type="protein sequence ID" value="TDB57572.1"/>
    <property type="molecule type" value="Genomic_DNA"/>
</dbReference>
<sequence>MAIHQILLTANDFDKNGYPDAVVIEFRHNVEDEPNYSTIAVDHDEDGRTVLRLRADLNEDGNSDIDEQAALISLADNFLTIYRLQKDGRA</sequence>
<organism evidence="1 2">
    <name type="scientific">Pseudomonas vancouverensis</name>
    <dbReference type="NCBI Taxonomy" id="95300"/>
    <lineage>
        <taxon>Bacteria</taxon>
        <taxon>Pseudomonadati</taxon>
        <taxon>Pseudomonadota</taxon>
        <taxon>Gammaproteobacteria</taxon>
        <taxon>Pseudomonadales</taxon>
        <taxon>Pseudomonadaceae</taxon>
        <taxon>Pseudomonas</taxon>
    </lineage>
</organism>
<dbReference type="AlphaFoldDB" id="A0A1H2M7A7"/>
<comment type="caution">
    <text evidence="1">The sequence shown here is derived from an EMBL/GenBank/DDBJ whole genome shotgun (WGS) entry which is preliminary data.</text>
</comment>
<gene>
    <name evidence="1" type="ORF">EIY72_25245</name>
</gene>
<evidence type="ECO:0000313" key="1">
    <source>
        <dbReference type="EMBL" id="TDB57572.1"/>
    </source>
</evidence>
<keyword evidence="2" id="KW-1185">Reference proteome</keyword>
<dbReference type="Proteomes" id="UP000295254">
    <property type="component" value="Unassembled WGS sequence"/>
</dbReference>
<name>A0A1H2M7A7_PSEVA</name>
<reference evidence="2" key="1">
    <citation type="journal article" date="2019" name="bioRxiv">
        <title>Bacterially produced spermidine induces plant systemic susceptibility to pathogens.</title>
        <authorList>
            <person name="Melnyk R.A."/>
            <person name="Beskrovnaya P.A."/>
            <person name="Liu Z."/>
            <person name="Song Y."/>
            <person name="Haney C.H."/>
        </authorList>
    </citation>
    <scope>NUCLEOTIDE SEQUENCE [LARGE SCALE GENOMIC DNA]</scope>
    <source>
        <strain evidence="2">Dha-51</strain>
    </source>
</reference>
<proteinExistence type="predicted"/>
<accession>A0A1H2M7A7</accession>
<protein>
    <submittedName>
        <fullName evidence="1">Uncharacterized protein</fullName>
    </submittedName>
</protein>
<dbReference type="RefSeq" id="WP_093214840.1">
    <property type="nucleotide sequence ID" value="NZ_LT629803.1"/>
</dbReference>
<evidence type="ECO:0000313" key="2">
    <source>
        <dbReference type="Proteomes" id="UP000295254"/>
    </source>
</evidence>